<gene>
    <name evidence="1" type="ORF">COLO4_02091</name>
</gene>
<dbReference type="AlphaFoldDB" id="A0A1R3L1J1"/>
<evidence type="ECO:0000313" key="1">
    <source>
        <dbReference type="EMBL" id="OMP13204.1"/>
    </source>
</evidence>
<accession>A0A1R3L1J1</accession>
<dbReference type="Proteomes" id="UP000187203">
    <property type="component" value="Unassembled WGS sequence"/>
</dbReference>
<evidence type="ECO:0000313" key="2">
    <source>
        <dbReference type="Proteomes" id="UP000187203"/>
    </source>
</evidence>
<organism evidence="1 2">
    <name type="scientific">Corchorus olitorius</name>
    <dbReference type="NCBI Taxonomy" id="93759"/>
    <lineage>
        <taxon>Eukaryota</taxon>
        <taxon>Viridiplantae</taxon>
        <taxon>Streptophyta</taxon>
        <taxon>Embryophyta</taxon>
        <taxon>Tracheophyta</taxon>
        <taxon>Spermatophyta</taxon>
        <taxon>Magnoliopsida</taxon>
        <taxon>eudicotyledons</taxon>
        <taxon>Gunneridae</taxon>
        <taxon>Pentapetalae</taxon>
        <taxon>rosids</taxon>
        <taxon>malvids</taxon>
        <taxon>Malvales</taxon>
        <taxon>Malvaceae</taxon>
        <taxon>Grewioideae</taxon>
        <taxon>Apeibeae</taxon>
        <taxon>Corchorus</taxon>
    </lineage>
</organism>
<reference evidence="2" key="1">
    <citation type="submission" date="2013-09" db="EMBL/GenBank/DDBJ databases">
        <title>Corchorus olitorius genome sequencing.</title>
        <authorList>
            <person name="Alam M."/>
            <person name="Haque M.S."/>
            <person name="Islam M.S."/>
            <person name="Emdad E.M."/>
            <person name="Islam M.M."/>
            <person name="Ahmed B."/>
            <person name="Halim A."/>
            <person name="Hossen Q.M.M."/>
            <person name="Hossain M.Z."/>
            <person name="Ahmed R."/>
            <person name="Khan M.M."/>
            <person name="Islam R."/>
            <person name="Rashid M.M."/>
            <person name="Khan S.A."/>
            <person name="Rahman M.S."/>
            <person name="Alam M."/>
            <person name="Yahiya A.S."/>
            <person name="Khan M.S."/>
            <person name="Azam M.S."/>
            <person name="Haque T."/>
            <person name="Lashkar M.Z.H."/>
            <person name="Akhand A.I."/>
            <person name="Morshed G."/>
            <person name="Roy S."/>
            <person name="Uddin K.S."/>
            <person name="Rabeya T."/>
            <person name="Hossain A.S."/>
            <person name="Chowdhury A."/>
            <person name="Snigdha A.R."/>
            <person name="Mortoza M.S."/>
            <person name="Matin S.A."/>
            <person name="Hoque S.M.E."/>
            <person name="Islam M.K."/>
            <person name="Roy D.K."/>
            <person name="Haider R."/>
            <person name="Moosa M.M."/>
            <person name="Elias S.M."/>
            <person name="Hasan A.M."/>
            <person name="Jahan S."/>
            <person name="Shafiuddin M."/>
            <person name="Mahmood N."/>
            <person name="Shommy N.S."/>
        </authorList>
    </citation>
    <scope>NUCLEOTIDE SEQUENCE [LARGE SCALE GENOMIC DNA]</scope>
    <source>
        <strain evidence="2">cv. O-4</strain>
    </source>
</reference>
<name>A0A1R3L1J1_9ROSI</name>
<comment type="caution">
    <text evidence="1">The sequence shown here is derived from an EMBL/GenBank/DDBJ whole genome shotgun (WGS) entry which is preliminary data.</text>
</comment>
<proteinExistence type="predicted"/>
<dbReference type="EMBL" id="AWUE01004881">
    <property type="protein sequence ID" value="OMP13204.1"/>
    <property type="molecule type" value="Genomic_DNA"/>
</dbReference>
<protein>
    <submittedName>
        <fullName evidence="1">Uncharacterized protein</fullName>
    </submittedName>
</protein>
<keyword evidence="2" id="KW-1185">Reference proteome</keyword>
<sequence length="306" mass="34165">MQLSCADWKRDTLGEKQYYKANTQHNSACPYLSFSPEFITLLPQQEGQILTTLKMPQGNQNIFRNAMIFLTQTNEQELAAQSLQKSGFIIRIQLGVHAYIIPTALQKKSIQLTDISYLKKEGKRKLRVWIKNDGELPMESFLRLELMNTDTDEEIRLEAIPFNSLPGEAYWVVADLPETLKTGKYLISAIADNGPDLSLQELWADAREHVRHEESRFALALIATPPQAIEFLTVDHYKNGVTITHPTLTISGVAGVLWTIQVRAAGNLQNGSFTIPIEGISIGATSFTGTGINLLTGSTNVAEWIF</sequence>